<dbReference type="OrthoDB" id="3246048at2759"/>
<evidence type="ECO:0000313" key="3">
    <source>
        <dbReference type="EMBL" id="GJE94444.1"/>
    </source>
</evidence>
<dbReference type="SUPFAM" id="SSF56112">
    <property type="entry name" value="Protein kinase-like (PK-like)"/>
    <property type="match status" value="1"/>
</dbReference>
<protein>
    <recommendedName>
        <fullName evidence="2">Protein kinase domain-containing protein</fullName>
    </recommendedName>
</protein>
<organism evidence="3 4">
    <name type="scientific">Phanerochaete sordida</name>
    <dbReference type="NCBI Taxonomy" id="48140"/>
    <lineage>
        <taxon>Eukaryota</taxon>
        <taxon>Fungi</taxon>
        <taxon>Dikarya</taxon>
        <taxon>Basidiomycota</taxon>
        <taxon>Agaricomycotina</taxon>
        <taxon>Agaricomycetes</taxon>
        <taxon>Polyporales</taxon>
        <taxon>Phanerochaetaceae</taxon>
        <taxon>Phanerochaete</taxon>
    </lineage>
</organism>
<evidence type="ECO:0000313" key="4">
    <source>
        <dbReference type="Proteomes" id="UP000703269"/>
    </source>
</evidence>
<dbReference type="GO" id="GO:0005524">
    <property type="term" value="F:ATP binding"/>
    <property type="evidence" value="ECO:0007669"/>
    <property type="project" value="InterPro"/>
</dbReference>
<name>A0A9P3GIZ4_9APHY</name>
<evidence type="ECO:0000259" key="2">
    <source>
        <dbReference type="PROSITE" id="PS50011"/>
    </source>
</evidence>
<evidence type="ECO:0000256" key="1">
    <source>
        <dbReference type="SAM" id="MobiDB-lite"/>
    </source>
</evidence>
<keyword evidence="4" id="KW-1185">Reference proteome</keyword>
<feature type="domain" description="Protein kinase" evidence="2">
    <location>
        <begin position="229"/>
        <end position="649"/>
    </location>
</feature>
<reference evidence="3 4" key="1">
    <citation type="submission" date="2021-08" db="EMBL/GenBank/DDBJ databases">
        <title>Draft Genome Sequence of Phanerochaete sordida strain YK-624.</title>
        <authorList>
            <person name="Mori T."/>
            <person name="Dohra H."/>
            <person name="Suzuki T."/>
            <person name="Kawagishi H."/>
            <person name="Hirai H."/>
        </authorList>
    </citation>
    <scope>NUCLEOTIDE SEQUENCE [LARGE SCALE GENOMIC DNA]</scope>
    <source>
        <strain evidence="3 4">YK-624</strain>
    </source>
</reference>
<feature type="compositionally biased region" description="Basic residues" evidence="1">
    <location>
        <begin position="752"/>
        <end position="761"/>
    </location>
</feature>
<comment type="caution">
    <text evidence="3">The sequence shown here is derived from an EMBL/GenBank/DDBJ whole genome shotgun (WGS) entry which is preliminary data.</text>
</comment>
<dbReference type="PANTHER" id="PTHR38248">
    <property type="entry name" value="FUNK1 6"/>
    <property type="match status" value="1"/>
</dbReference>
<feature type="region of interest" description="Disordered" evidence="1">
    <location>
        <begin position="710"/>
        <end position="761"/>
    </location>
</feature>
<dbReference type="Gene3D" id="1.10.510.10">
    <property type="entry name" value="Transferase(Phosphotransferase) domain 1"/>
    <property type="match status" value="1"/>
</dbReference>
<dbReference type="InterPro" id="IPR000719">
    <property type="entry name" value="Prot_kinase_dom"/>
</dbReference>
<dbReference type="Proteomes" id="UP000703269">
    <property type="component" value="Unassembled WGS sequence"/>
</dbReference>
<feature type="compositionally biased region" description="Acidic residues" evidence="1">
    <location>
        <begin position="739"/>
        <end position="748"/>
    </location>
</feature>
<dbReference type="GO" id="GO:0004672">
    <property type="term" value="F:protein kinase activity"/>
    <property type="evidence" value="ECO:0007669"/>
    <property type="project" value="InterPro"/>
</dbReference>
<dbReference type="PROSITE" id="PS50011">
    <property type="entry name" value="PROTEIN_KINASE_DOM"/>
    <property type="match status" value="1"/>
</dbReference>
<dbReference type="PANTHER" id="PTHR38248:SF2">
    <property type="entry name" value="FUNK1 11"/>
    <property type="match status" value="1"/>
</dbReference>
<proteinExistence type="predicted"/>
<dbReference type="EMBL" id="BPQB01000040">
    <property type="protein sequence ID" value="GJE94444.1"/>
    <property type="molecule type" value="Genomic_DNA"/>
</dbReference>
<dbReference type="InterPro" id="IPR040976">
    <property type="entry name" value="Pkinase_fungal"/>
</dbReference>
<sequence length="761" mass="86046">MKELEAQGDYVKDTKRWKWLPQDTATLANENIVFRSLMDIASAIDRAFKTVCAIGQQEHVATTWLVMESDRSPAYVHRKNTMEPDCTFVCNANEDLCWVSIASCGEFMRKDNVGVLNAKTMWNLHHLMREDPRRRFAYSFTVENCTMRLWFCNRSTYAISESFDFCSEPDYIVHYFLALMYATEAQLGWDTTMVTVDVDGEQQYDITVDDTLFPGTGESRVYRTSELLSDVATFAVRGRATRVWRAKLLQDGKPVGEDVAIRDHWIDEDKPREATVLENIIADVPLDLPEPEDGENFDEKRSRNLLRKHLLTIIASGDVVIDGAPDFTLPAPYTLTWFDIQQKDTRERAQSRRDSELKSLQEEIINHHEDVYDMIPIPPHHPEQYHVKAHHRIVYEEVCTPLNAVKALDDVLWNVSQAAAVLALVHSAGWVHRDISSGNILIYEGKVKIADFEYAKKFGFDAPADTQTHDLKTGTGSFMSIEVSCGEYCFTPRTRESTTSQPTVNLKRDALEKTKPQGKARASVAYDPFHAASSGSNPRTTVWRYTPLNDMESLWWLATFFVFDKDVIIIPRDPKQPIPSEWVEPEDDRRARLLLQSGFSVPIFHQLEGLSRANLLGLTGSLVGAIPRLHPYLRDTVARNLEDLRNAIVECYCRAERNLGQIDRLAAWQPLYTAFATLLTEATGSVNNDLFTMEMRSLASTIRSEKIKTAAVPAGQEAAPEETTGQDNGGESGVRGDGEGGEEGDEEGDGGRRKRARVFRD</sequence>
<gene>
    <name evidence="3" type="ORF">PsYK624_106140</name>
</gene>
<dbReference type="Pfam" id="PF17667">
    <property type="entry name" value="Pkinase_fungal"/>
    <property type="match status" value="1"/>
</dbReference>
<dbReference type="AlphaFoldDB" id="A0A9P3GIZ4"/>
<accession>A0A9P3GIZ4</accession>
<dbReference type="InterPro" id="IPR011009">
    <property type="entry name" value="Kinase-like_dom_sf"/>
</dbReference>